<dbReference type="Proteomes" id="UP000242715">
    <property type="component" value="Unassembled WGS sequence"/>
</dbReference>
<feature type="compositionally biased region" description="Polar residues" evidence="5">
    <location>
        <begin position="305"/>
        <end position="321"/>
    </location>
</feature>
<keyword evidence="2 4" id="KW-0863">Zinc-finger</keyword>
<dbReference type="InterPro" id="IPR001878">
    <property type="entry name" value="Znf_CCHC"/>
</dbReference>
<feature type="domain" description="CCHC-type" evidence="6">
    <location>
        <begin position="171"/>
        <end position="186"/>
    </location>
</feature>
<evidence type="ECO:0000313" key="8">
    <source>
        <dbReference type="EMBL" id="GAU10647.1"/>
    </source>
</evidence>
<feature type="domain" description="SWIM-type" evidence="7">
    <location>
        <begin position="60"/>
        <end position="92"/>
    </location>
</feature>
<keyword evidence="9" id="KW-1185">Reference proteome</keyword>
<keyword evidence="3" id="KW-0862">Zinc</keyword>
<evidence type="ECO:0000259" key="6">
    <source>
        <dbReference type="PROSITE" id="PS50158"/>
    </source>
</evidence>
<dbReference type="SMART" id="SM00575">
    <property type="entry name" value="ZnF_PMZ"/>
    <property type="match status" value="1"/>
</dbReference>
<dbReference type="PROSITE" id="PS50158">
    <property type="entry name" value="ZF_CCHC"/>
    <property type="match status" value="1"/>
</dbReference>
<evidence type="ECO:0000259" key="7">
    <source>
        <dbReference type="PROSITE" id="PS50966"/>
    </source>
</evidence>
<sequence>NYLMNRSSASVSKLTNWPHRILPMPQRRLEKEVSLTGYWQPTWVIHEEFQVAHEFNGQQFIVNTAKKTCTCNFWELVGIPCRHAVTAISYQGKNPLDYVDDCYSRDKYAACYGFPISAINGVDIWPKPPDGVVEEIILPPLYKKGPGRPRKLRIRELDEAGVRKPRKGIYRCTTCGNPGHNAGSCKLPQDPNALNRKRKLSSASQDAAGVSQPPPSASQGVSQPTAVASQPTAVVSQPPASASQDVEASQDLFGDIPDEVMASIPDVKAIEKKLPVKTKKRKGDHHQPLYHGMKTRKSERIKMNSFKTPVTGVGSSQTQPIVINETDGKNMSNKK</sequence>
<evidence type="ECO:0000256" key="1">
    <source>
        <dbReference type="ARBA" id="ARBA00022723"/>
    </source>
</evidence>
<dbReference type="GO" id="GO:0003676">
    <property type="term" value="F:nucleic acid binding"/>
    <property type="evidence" value="ECO:0007669"/>
    <property type="project" value="InterPro"/>
</dbReference>
<evidence type="ECO:0008006" key="10">
    <source>
        <dbReference type="Google" id="ProtNLM"/>
    </source>
</evidence>
<feature type="region of interest" description="Disordered" evidence="5">
    <location>
        <begin position="181"/>
        <end position="247"/>
    </location>
</feature>
<evidence type="ECO:0000313" key="9">
    <source>
        <dbReference type="Proteomes" id="UP000242715"/>
    </source>
</evidence>
<evidence type="ECO:0000256" key="5">
    <source>
        <dbReference type="SAM" id="MobiDB-lite"/>
    </source>
</evidence>
<accession>A0A1B5Z950</accession>
<dbReference type="EMBL" id="BCLP01043685">
    <property type="protein sequence ID" value="GAU10647.1"/>
    <property type="molecule type" value="Genomic_DNA"/>
</dbReference>
<dbReference type="OrthoDB" id="1434341at2759"/>
<feature type="compositionally biased region" description="Basic residues" evidence="5">
    <location>
        <begin position="275"/>
        <end position="284"/>
    </location>
</feature>
<evidence type="ECO:0000256" key="3">
    <source>
        <dbReference type="ARBA" id="ARBA00022833"/>
    </source>
</evidence>
<keyword evidence="1" id="KW-0479">Metal-binding</keyword>
<dbReference type="PANTHER" id="PTHR31973">
    <property type="entry name" value="POLYPROTEIN, PUTATIVE-RELATED"/>
    <property type="match status" value="1"/>
</dbReference>
<feature type="compositionally biased region" description="Polar residues" evidence="5">
    <location>
        <begin position="217"/>
        <end position="247"/>
    </location>
</feature>
<evidence type="ECO:0000256" key="2">
    <source>
        <dbReference type="ARBA" id="ARBA00022771"/>
    </source>
</evidence>
<dbReference type="PROSITE" id="PS50966">
    <property type="entry name" value="ZF_SWIM"/>
    <property type="match status" value="1"/>
</dbReference>
<protein>
    <recommendedName>
        <fullName evidence="10">SWIM-type domain-containing protein</fullName>
    </recommendedName>
</protein>
<feature type="region of interest" description="Disordered" evidence="5">
    <location>
        <begin position="275"/>
        <end position="335"/>
    </location>
</feature>
<dbReference type="PANTHER" id="PTHR31973:SF199">
    <property type="entry name" value="SWIM-TYPE DOMAIN-CONTAINING PROTEIN"/>
    <property type="match status" value="1"/>
</dbReference>
<comment type="caution">
    <text evidence="8">The sequence shown here is derived from an EMBL/GenBank/DDBJ whole genome shotgun (WGS) entry which is preliminary data.</text>
</comment>
<dbReference type="InterPro" id="IPR007527">
    <property type="entry name" value="Znf_SWIM"/>
</dbReference>
<reference evidence="9" key="1">
    <citation type="journal article" date="2017" name="Front. Plant Sci.">
        <title>Climate Clever Clovers: New Paradigm to Reduce the Environmental Footprint of Ruminants by Breeding Low Methanogenic Forages Utilizing Haplotype Variation.</title>
        <authorList>
            <person name="Kaur P."/>
            <person name="Appels R."/>
            <person name="Bayer P.E."/>
            <person name="Keeble-Gagnere G."/>
            <person name="Wang J."/>
            <person name="Hirakawa H."/>
            <person name="Shirasawa K."/>
            <person name="Vercoe P."/>
            <person name="Stefanova K."/>
            <person name="Durmic Z."/>
            <person name="Nichols P."/>
            <person name="Revell C."/>
            <person name="Isobe S.N."/>
            <person name="Edwards D."/>
            <person name="Erskine W."/>
        </authorList>
    </citation>
    <scope>NUCLEOTIDE SEQUENCE [LARGE SCALE GENOMIC DNA]</scope>
    <source>
        <strain evidence="9">cv. Daliak</strain>
    </source>
</reference>
<evidence type="ECO:0000256" key="4">
    <source>
        <dbReference type="PROSITE-ProRule" id="PRU00047"/>
    </source>
</evidence>
<feature type="non-terminal residue" evidence="8">
    <location>
        <position position="1"/>
    </location>
</feature>
<dbReference type="AlphaFoldDB" id="A0A1B5Z950"/>
<organism evidence="8 9">
    <name type="scientific">Trifolium subterraneum</name>
    <name type="common">Subterranean clover</name>
    <dbReference type="NCBI Taxonomy" id="3900"/>
    <lineage>
        <taxon>Eukaryota</taxon>
        <taxon>Viridiplantae</taxon>
        <taxon>Streptophyta</taxon>
        <taxon>Embryophyta</taxon>
        <taxon>Tracheophyta</taxon>
        <taxon>Spermatophyta</taxon>
        <taxon>Magnoliopsida</taxon>
        <taxon>eudicotyledons</taxon>
        <taxon>Gunneridae</taxon>
        <taxon>Pentapetalae</taxon>
        <taxon>rosids</taxon>
        <taxon>fabids</taxon>
        <taxon>Fabales</taxon>
        <taxon>Fabaceae</taxon>
        <taxon>Papilionoideae</taxon>
        <taxon>50 kb inversion clade</taxon>
        <taxon>NPAAA clade</taxon>
        <taxon>Hologalegina</taxon>
        <taxon>IRL clade</taxon>
        <taxon>Trifolieae</taxon>
        <taxon>Trifolium</taxon>
    </lineage>
</organism>
<gene>
    <name evidence="8" type="ORF">TSUD_419810</name>
</gene>
<dbReference type="GO" id="GO:0008270">
    <property type="term" value="F:zinc ion binding"/>
    <property type="evidence" value="ECO:0007669"/>
    <property type="project" value="UniProtKB-KW"/>
</dbReference>
<proteinExistence type="predicted"/>
<dbReference type="Pfam" id="PF04434">
    <property type="entry name" value="SWIM"/>
    <property type="match status" value="1"/>
</dbReference>
<name>A0A1B5Z950_TRISU</name>
<dbReference type="InterPro" id="IPR006564">
    <property type="entry name" value="Znf_PMZ"/>
</dbReference>